<dbReference type="EMBL" id="MN739324">
    <property type="protein sequence ID" value="QHS98803.1"/>
    <property type="molecule type" value="Genomic_DNA"/>
</dbReference>
<accession>A0A6C0C5J0</accession>
<evidence type="ECO:0000313" key="1">
    <source>
        <dbReference type="EMBL" id="QHS98803.1"/>
    </source>
</evidence>
<name>A0A6C0C5J0_9ZZZZ</name>
<protein>
    <submittedName>
        <fullName evidence="1">Uncharacterized protein</fullName>
    </submittedName>
</protein>
<organism evidence="1">
    <name type="scientific">viral metagenome</name>
    <dbReference type="NCBI Taxonomy" id="1070528"/>
    <lineage>
        <taxon>unclassified sequences</taxon>
        <taxon>metagenomes</taxon>
        <taxon>organismal metagenomes</taxon>
    </lineage>
</organism>
<dbReference type="AlphaFoldDB" id="A0A6C0C5J0"/>
<proteinExistence type="predicted"/>
<reference evidence="1" key="1">
    <citation type="journal article" date="2020" name="Nature">
        <title>Giant virus diversity and host interactions through global metagenomics.</title>
        <authorList>
            <person name="Schulz F."/>
            <person name="Roux S."/>
            <person name="Paez-Espino D."/>
            <person name="Jungbluth S."/>
            <person name="Walsh D.A."/>
            <person name="Denef V.J."/>
            <person name="McMahon K.D."/>
            <person name="Konstantinidis K.T."/>
            <person name="Eloe-Fadrosh E.A."/>
            <person name="Kyrpides N.C."/>
            <person name="Woyke T."/>
        </authorList>
    </citation>
    <scope>NUCLEOTIDE SEQUENCE</scope>
    <source>
        <strain evidence="1">GVMAG-M-3300020185-18</strain>
    </source>
</reference>
<sequence length="157" mass="19083">MYLTIETSKFNPYFILINNKTKNNIMNNSNFYRILYSDEHITFNGVYIHFILQNLNIEKYFNKVKCCFNNNIYNNKIINDIINIEKITLEKMQSQLKNYTPNYRMKEQLEHYFIKIFNENHIKLGNHDNIIFILKISGIWCNENTKTYGITFRFYIC</sequence>